<dbReference type="Proteomes" id="UP000663850">
    <property type="component" value="Unassembled WGS sequence"/>
</dbReference>
<sequence>MSAPSMSVIGGPVATNTRPGARRDSILADGAIPDNVVARDSILADGAIPDNVVAINHDLALRLSQAPNDLREAYARDGYGGAVRFHAHWAELVETVLRVHSFRLLLSSTRARALSSCDACLRLGVPVDDIWIEAMRLRAVLDPDQVYDDRPLH</sequence>
<accession>A0A8H3D923</accession>
<evidence type="ECO:0000256" key="1">
    <source>
        <dbReference type="SAM" id="MobiDB-lite"/>
    </source>
</evidence>
<gene>
    <name evidence="2" type="ORF">RDB_LOCUS116698</name>
</gene>
<reference evidence="2" key="1">
    <citation type="submission" date="2021-01" db="EMBL/GenBank/DDBJ databases">
        <authorList>
            <person name="Kaushik A."/>
        </authorList>
    </citation>
    <scope>NUCLEOTIDE SEQUENCE</scope>
    <source>
        <strain evidence="2">Type strain: AG8-Rh-89/</strain>
    </source>
</reference>
<evidence type="ECO:0000313" key="2">
    <source>
        <dbReference type="EMBL" id="CAE6520181.1"/>
    </source>
</evidence>
<proteinExistence type="predicted"/>
<evidence type="ECO:0000313" key="3">
    <source>
        <dbReference type="Proteomes" id="UP000663850"/>
    </source>
</evidence>
<name>A0A8H3D923_9AGAM</name>
<dbReference type="AlphaFoldDB" id="A0A8H3D923"/>
<dbReference type="EMBL" id="CAJMWZ010006335">
    <property type="protein sequence ID" value="CAE6520181.1"/>
    <property type="molecule type" value="Genomic_DNA"/>
</dbReference>
<organism evidence="2 3">
    <name type="scientific">Rhizoctonia solani</name>
    <dbReference type="NCBI Taxonomy" id="456999"/>
    <lineage>
        <taxon>Eukaryota</taxon>
        <taxon>Fungi</taxon>
        <taxon>Dikarya</taxon>
        <taxon>Basidiomycota</taxon>
        <taxon>Agaricomycotina</taxon>
        <taxon>Agaricomycetes</taxon>
        <taxon>Cantharellales</taxon>
        <taxon>Ceratobasidiaceae</taxon>
        <taxon>Rhizoctonia</taxon>
    </lineage>
</organism>
<comment type="caution">
    <text evidence="2">The sequence shown here is derived from an EMBL/GenBank/DDBJ whole genome shotgun (WGS) entry which is preliminary data.</text>
</comment>
<protein>
    <submittedName>
        <fullName evidence="2">Uncharacterized protein</fullName>
    </submittedName>
</protein>
<feature type="region of interest" description="Disordered" evidence="1">
    <location>
        <begin position="1"/>
        <end position="21"/>
    </location>
</feature>